<dbReference type="InterPro" id="IPR020084">
    <property type="entry name" value="NUDIX_hydrolase_CS"/>
</dbReference>
<dbReference type="EMBL" id="BBNO01000003">
    <property type="protein sequence ID" value="GAO08341.1"/>
    <property type="molecule type" value="Genomic_DNA"/>
</dbReference>
<name>A0A0P4R728_9ACTN</name>
<dbReference type="Gene3D" id="3.40.50.150">
    <property type="entry name" value="Vaccinia Virus protein VP39"/>
    <property type="match status" value="2"/>
</dbReference>
<dbReference type="InterPro" id="IPR015797">
    <property type="entry name" value="NUDIX_hydrolase-like_dom_sf"/>
</dbReference>
<comment type="cofactor">
    <cofactor evidence="1">
        <name>Mg(2+)</name>
        <dbReference type="ChEBI" id="CHEBI:18420"/>
    </cofactor>
</comment>
<organism evidence="5 6">
    <name type="scientific">Streptomyces lydicamycinicus</name>
    <dbReference type="NCBI Taxonomy" id="1546107"/>
    <lineage>
        <taxon>Bacteria</taxon>
        <taxon>Bacillati</taxon>
        <taxon>Actinomycetota</taxon>
        <taxon>Actinomycetes</taxon>
        <taxon>Kitasatosporales</taxon>
        <taxon>Streptomycetaceae</taxon>
        <taxon>Streptomyces</taxon>
    </lineage>
</organism>
<reference evidence="5 6" key="2">
    <citation type="journal article" date="2015" name="Stand. Genomic Sci.">
        <title>Draft genome sequence of marine-derived Streptomyces sp. TP-A0598, a producer of anti-MRSA antibiotic lydicamycins.</title>
        <authorList>
            <person name="Komaki H."/>
            <person name="Ichikawa N."/>
            <person name="Hosoyama A."/>
            <person name="Fujita N."/>
            <person name="Igarashi Y."/>
        </authorList>
    </citation>
    <scope>NUCLEOTIDE SEQUENCE [LARGE SCALE GENOMIC DNA]</scope>
    <source>
        <strain evidence="5 6">NBRC 110027</strain>
    </source>
</reference>
<evidence type="ECO:0000256" key="2">
    <source>
        <dbReference type="ARBA" id="ARBA00022801"/>
    </source>
</evidence>
<dbReference type="Pfam" id="PF00293">
    <property type="entry name" value="NUDIX"/>
    <property type="match status" value="1"/>
</dbReference>
<dbReference type="PANTHER" id="PTHR43046:SF14">
    <property type="entry name" value="MUTT_NUDIX FAMILY PROTEIN"/>
    <property type="match status" value="1"/>
</dbReference>
<dbReference type="InterPro" id="IPR029063">
    <property type="entry name" value="SAM-dependent_MTases_sf"/>
</dbReference>
<evidence type="ECO:0000313" key="5">
    <source>
        <dbReference type="EMBL" id="GAO08341.1"/>
    </source>
</evidence>
<dbReference type="GO" id="GO:0016787">
    <property type="term" value="F:hydrolase activity"/>
    <property type="evidence" value="ECO:0007669"/>
    <property type="project" value="UniProtKB-KW"/>
</dbReference>
<keyword evidence="2" id="KW-0378">Hydrolase</keyword>
<keyword evidence="5" id="KW-0489">Methyltransferase</keyword>
<feature type="region of interest" description="Disordered" evidence="3">
    <location>
        <begin position="346"/>
        <end position="379"/>
    </location>
</feature>
<dbReference type="PROSITE" id="PS00893">
    <property type="entry name" value="NUDIX_BOX"/>
    <property type="match status" value="1"/>
</dbReference>
<keyword evidence="6" id="KW-1185">Reference proteome</keyword>
<gene>
    <name evidence="5" type="ORF">TPA0598_03_08020</name>
</gene>
<dbReference type="GO" id="GO:0032259">
    <property type="term" value="P:methylation"/>
    <property type="evidence" value="ECO:0007669"/>
    <property type="project" value="UniProtKB-KW"/>
</dbReference>
<feature type="domain" description="Nudix hydrolase" evidence="4">
    <location>
        <begin position="117"/>
        <end position="250"/>
    </location>
</feature>
<protein>
    <submittedName>
        <fullName evidence="5">Putative O-methyltransferase</fullName>
    </submittedName>
</protein>
<dbReference type="PROSITE" id="PS51462">
    <property type="entry name" value="NUDIX"/>
    <property type="match status" value="1"/>
</dbReference>
<accession>A0A0P4R728</accession>
<evidence type="ECO:0000259" key="4">
    <source>
        <dbReference type="PROSITE" id="PS51462"/>
    </source>
</evidence>
<comment type="caution">
    <text evidence="5">The sequence shown here is derived from an EMBL/GenBank/DDBJ whole genome shotgun (WGS) entry which is preliminary data.</text>
</comment>
<dbReference type="Proteomes" id="UP000048965">
    <property type="component" value="Unassembled WGS sequence"/>
</dbReference>
<dbReference type="SUPFAM" id="SSF53335">
    <property type="entry name" value="S-adenosyl-L-methionine-dependent methyltransferases"/>
    <property type="match status" value="1"/>
</dbReference>
<evidence type="ECO:0000313" key="6">
    <source>
        <dbReference type="Proteomes" id="UP000048965"/>
    </source>
</evidence>
<evidence type="ECO:0000256" key="3">
    <source>
        <dbReference type="SAM" id="MobiDB-lite"/>
    </source>
</evidence>
<proteinExistence type="predicted"/>
<sequence length="445" mass="48714">MRWLCLDIEHDGPAELSDDGYDLITLRLVFPFLHNRTRVLDTLAARLRPHGALVVITPVVATTPEERRHIALDEEEISLLAEGWSQVERLDAKGLAVLVLRHPARDFTAVEKGRGPSRSRSSVCVRWSPTAPGACCSVGRRGACGSCQGGRVEAGESFQAAAVRELAEETGLMAGIGDAHLLTVLHDDRADVRRLSAVVRISAWAGRLGLPEPHRFRRWEWHDLHALSALGVLFAPTAHALEAVWPGVLRGLPPVHSYAHASTPPVVGGEPAEAVRMRQEMAERVIAGGWAPSDAVEDALRTVPRHRFTPESPLRTAYDDDLAIVTSRDAARHPSRLRCRAAAARHLPTHTGHGRLHRPDPLSGHTTPQRPGLHPPTALRPADHAPPAHTGIVLGEEKLHPHLPKRLRSNLGGQLYPPRLRSTAQLTCRTRRVLRQTCLTGTMTP</sequence>
<keyword evidence="5" id="KW-0808">Transferase</keyword>
<dbReference type="InterPro" id="IPR000086">
    <property type="entry name" value="NUDIX_hydrolase_dom"/>
</dbReference>
<evidence type="ECO:0000256" key="1">
    <source>
        <dbReference type="ARBA" id="ARBA00001946"/>
    </source>
</evidence>
<dbReference type="AlphaFoldDB" id="A0A0P4R728"/>
<dbReference type="PANTHER" id="PTHR43046">
    <property type="entry name" value="GDP-MANNOSE MANNOSYL HYDROLASE"/>
    <property type="match status" value="1"/>
</dbReference>
<dbReference type="Gene3D" id="3.90.79.10">
    <property type="entry name" value="Nucleoside Triphosphate Pyrophosphohydrolase"/>
    <property type="match status" value="1"/>
</dbReference>
<reference evidence="6" key="1">
    <citation type="submission" date="2014-09" db="EMBL/GenBank/DDBJ databases">
        <title>Whole genome shotgun sequence of Streptomyces sp. NBRC 110027.</title>
        <authorList>
            <person name="Komaki H."/>
            <person name="Ichikawa N."/>
            <person name="Katano-Makiyama Y."/>
            <person name="Hosoyama A."/>
            <person name="Hashimoto M."/>
            <person name="Uohara A."/>
            <person name="Kitahashi Y."/>
            <person name="Ohji S."/>
            <person name="Kimura A."/>
            <person name="Yamazoe A."/>
            <person name="Igarashi Y."/>
            <person name="Fujita N."/>
        </authorList>
    </citation>
    <scope>NUCLEOTIDE SEQUENCE [LARGE SCALE GENOMIC DNA]</scope>
    <source>
        <strain evidence="6">NBRC 110027</strain>
    </source>
</reference>
<dbReference type="SUPFAM" id="SSF55811">
    <property type="entry name" value="Nudix"/>
    <property type="match status" value="1"/>
</dbReference>
<dbReference type="GO" id="GO:0008168">
    <property type="term" value="F:methyltransferase activity"/>
    <property type="evidence" value="ECO:0007669"/>
    <property type="project" value="UniProtKB-KW"/>
</dbReference>